<evidence type="ECO:0000313" key="3">
    <source>
        <dbReference type="Proteomes" id="UP000198870"/>
    </source>
</evidence>
<name>A0A1G5J913_9BACT</name>
<feature type="compositionally biased region" description="Basic and acidic residues" evidence="1">
    <location>
        <begin position="1"/>
        <end position="15"/>
    </location>
</feature>
<sequence>MKREKSGLTASEKRKPSATLLSKPHPIFTKNDPVRYHPVIGGPHDGKTYTIRGIGCLPGNRQVVWLIGKVGYVPLESLSHMEKGKLKR</sequence>
<evidence type="ECO:0000256" key="1">
    <source>
        <dbReference type="SAM" id="MobiDB-lite"/>
    </source>
</evidence>
<keyword evidence="3" id="KW-1185">Reference proteome</keyword>
<organism evidence="2 3">
    <name type="scientific">Desulfoluna spongiiphila</name>
    <dbReference type="NCBI Taxonomy" id="419481"/>
    <lineage>
        <taxon>Bacteria</taxon>
        <taxon>Pseudomonadati</taxon>
        <taxon>Thermodesulfobacteriota</taxon>
        <taxon>Desulfobacteria</taxon>
        <taxon>Desulfobacterales</taxon>
        <taxon>Desulfolunaceae</taxon>
        <taxon>Desulfoluna</taxon>
    </lineage>
</organism>
<dbReference type="STRING" id="419481.SAMN05216233_12617"/>
<accession>A0A1G5J913</accession>
<proteinExistence type="predicted"/>
<reference evidence="2 3" key="1">
    <citation type="submission" date="2016-10" db="EMBL/GenBank/DDBJ databases">
        <authorList>
            <person name="de Groot N.N."/>
        </authorList>
    </citation>
    <scope>NUCLEOTIDE SEQUENCE [LARGE SCALE GENOMIC DNA]</scope>
    <source>
        <strain evidence="2 3">AA1</strain>
    </source>
</reference>
<dbReference type="AlphaFoldDB" id="A0A1G5J913"/>
<dbReference type="EMBL" id="FMUX01000026">
    <property type="protein sequence ID" value="SCY84431.1"/>
    <property type="molecule type" value="Genomic_DNA"/>
</dbReference>
<evidence type="ECO:0000313" key="2">
    <source>
        <dbReference type="EMBL" id="SCY84431.1"/>
    </source>
</evidence>
<protein>
    <submittedName>
        <fullName evidence="2">Uncharacterized protein</fullName>
    </submittedName>
</protein>
<feature type="region of interest" description="Disordered" evidence="1">
    <location>
        <begin position="1"/>
        <end position="26"/>
    </location>
</feature>
<dbReference type="RefSeq" id="WP_092215031.1">
    <property type="nucleotide sequence ID" value="NZ_FMUX01000026.1"/>
</dbReference>
<dbReference type="Proteomes" id="UP000198870">
    <property type="component" value="Unassembled WGS sequence"/>
</dbReference>
<gene>
    <name evidence="2" type="ORF">SAMN05216233_12617</name>
</gene>